<keyword evidence="4" id="KW-0472">Membrane</keyword>
<dbReference type="InterPro" id="IPR015943">
    <property type="entry name" value="WD40/YVTN_repeat-like_dom_sf"/>
</dbReference>
<dbReference type="EC" id="2.7.13.3" evidence="2"/>
<dbReference type="EMBL" id="BAABIQ010000042">
    <property type="protein sequence ID" value="GAA4801576.1"/>
    <property type="molecule type" value="Genomic_DNA"/>
</dbReference>
<keyword evidence="4" id="KW-1133">Transmembrane helix</keyword>
<accession>A0ABP9C0F3</accession>
<reference evidence="8" key="1">
    <citation type="journal article" date="2019" name="Int. J. Syst. Evol. Microbiol.">
        <title>The Global Catalogue of Microorganisms (GCM) 10K type strain sequencing project: providing services to taxonomists for standard genome sequencing and annotation.</title>
        <authorList>
            <consortium name="The Broad Institute Genomics Platform"/>
            <consortium name="The Broad Institute Genome Sequencing Center for Infectious Disease"/>
            <person name="Wu L."/>
            <person name="Ma J."/>
        </authorList>
    </citation>
    <scope>NUCLEOTIDE SEQUENCE [LARGE SCALE GENOMIC DNA]</scope>
    <source>
        <strain evidence="8">JCM 18200</strain>
    </source>
</reference>
<evidence type="ECO:0000259" key="6">
    <source>
        <dbReference type="PROSITE" id="PS50109"/>
    </source>
</evidence>
<dbReference type="PANTHER" id="PTHR43547">
    <property type="entry name" value="TWO-COMPONENT HISTIDINE KINASE"/>
    <property type="match status" value="1"/>
</dbReference>
<evidence type="ECO:0000256" key="2">
    <source>
        <dbReference type="ARBA" id="ARBA00012438"/>
    </source>
</evidence>
<feature type="chain" id="PRO_5045157147" description="histidine kinase" evidence="5">
    <location>
        <begin position="21"/>
        <end position="1056"/>
    </location>
</feature>
<dbReference type="SMART" id="SM00387">
    <property type="entry name" value="HATPase_c"/>
    <property type="match status" value="1"/>
</dbReference>
<dbReference type="SUPFAM" id="SSF55874">
    <property type="entry name" value="ATPase domain of HSP90 chaperone/DNA topoisomerase II/histidine kinase"/>
    <property type="match status" value="1"/>
</dbReference>
<dbReference type="Proteomes" id="UP001501411">
    <property type="component" value="Unassembled WGS sequence"/>
</dbReference>
<gene>
    <name evidence="7" type="ORF">GCM10023231_32920</name>
</gene>
<dbReference type="Gene3D" id="1.10.287.130">
    <property type="match status" value="1"/>
</dbReference>
<evidence type="ECO:0000256" key="3">
    <source>
        <dbReference type="ARBA" id="ARBA00022553"/>
    </source>
</evidence>
<dbReference type="PRINTS" id="PR00344">
    <property type="entry name" value="BCTRLSENSOR"/>
</dbReference>
<dbReference type="Gene3D" id="2.130.10.10">
    <property type="entry name" value="YVTN repeat-like/Quinoprotein amine dehydrogenase"/>
    <property type="match status" value="2"/>
</dbReference>
<dbReference type="InterPro" id="IPR011123">
    <property type="entry name" value="Y_Y_Y"/>
</dbReference>
<dbReference type="InterPro" id="IPR004358">
    <property type="entry name" value="Sig_transdc_His_kin-like_C"/>
</dbReference>
<comment type="caution">
    <text evidence="7">The sequence shown here is derived from an EMBL/GenBank/DDBJ whole genome shotgun (WGS) entry which is preliminary data.</text>
</comment>
<dbReference type="InterPro" id="IPR011110">
    <property type="entry name" value="Reg_prop"/>
</dbReference>
<dbReference type="Gene3D" id="2.60.40.10">
    <property type="entry name" value="Immunoglobulins"/>
    <property type="match status" value="1"/>
</dbReference>
<dbReference type="RefSeq" id="WP_345233330.1">
    <property type="nucleotide sequence ID" value="NZ_BAABIQ010000042.1"/>
</dbReference>
<keyword evidence="8" id="KW-1185">Reference proteome</keyword>
<dbReference type="Gene3D" id="3.30.565.10">
    <property type="entry name" value="Histidine kinase-like ATPase, C-terminal domain"/>
    <property type="match status" value="1"/>
</dbReference>
<keyword evidence="4" id="KW-0812">Transmembrane</keyword>
<evidence type="ECO:0000256" key="1">
    <source>
        <dbReference type="ARBA" id="ARBA00000085"/>
    </source>
</evidence>
<dbReference type="SMART" id="SM00388">
    <property type="entry name" value="HisKA"/>
    <property type="match status" value="1"/>
</dbReference>
<feature type="transmembrane region" description="Helical" evidence="4">
    <location>
        <begin position="778"/>
        <end position="800"/>
    </location>
</feature>
<dbReference type="InterPro" id="IPR011047">
    <property type="entry name" value="Quinoprotein_ADH-like_sf"/>
</dbReference>
<dbReference type="InterPro" id="IPR003594">
    <property type="entry name" value="HATPase_dom"/>
</dbReference>
<keyword evidence="3" id="KW-0597">Phosphoprotein</keyword>
<dbReference type="InterPro" id="IPR013783">
    <property type="entry name" value="Ig-like_fold"/>
</dbReference>
<keyword evidence="5" id="KW-0732">Signal</keyword>
<dbReference type="InterPro" id="IPR036890">
    <property type="entry name" value="HATPase_C_sf"/>
</dbReference>
<dbReference type="InterPro" id="IPR036097">
    <property type="entry name" value="HisK_dim/P_sf"/>
</dbReference>
<dbReference type="InterPro" id="IPR005467">
    <property type="entry name" value="His_kinase_dom"/>
</dbReference>
<dbReference type="Pfam" id="PF07494">
    <property type="entry name" value="Reg_prop"/>
    <property type="match status" value="6"/>
</dbReference>
<evidence type="ECO:0000256" key="4">
    <source>
        <dbReference type="SAM" id="Phobius"/>
    </source>
</evidence>
<sequence>MIRKLTLTCLICFLIKLANSQPYYFKHYQVENGLSNNAVICSLQDSKGFMWFGTRDGLNRFDGYTFKVFRHNILDTADMAGLGHNFIQSLCEDATGRIWAGTDFGIYIYDPLTEGFSAFPYNKNAPIINIRSDTAGNMWYTADYRTLVRYNLKTKQVHYYDNLGLSSIDALALSPKGIWLGSGTGELKLFDPELEKTIPYDVFNASSPIRDKAITSLLWDENHQRLWIGTSKQGIKRFFPKDARYEDLMSTADDGQEIFVRDIKKIGTDQYWFATESGVYIYSDQSRQFIQLKKQDDNRWSLSDNANYSICQDNEGGVWIGSWFGGISYYHEKQRFFEKFFPLNTATSLSGNAVREICEDNDHNLWIGTENGGLNKLAIHDMSIEHFKPDGSRNAISGLNIHGLLVTGDTLWVGTFHQGLNLMRISTGEVFKHYYADEEKNGLKSNFIYTMLRTHSGRILFATDHGIYEYLFDKKKFKLLEEFPEYIFYTCLFEDSEGTIWVGTWRDGLYFYNPSTKKRGVYYYDQQNIHSLPSNRITHIMETSDHQLWAATEEGIGRLDRKNNRFERLNFQHAIPGQGVLVLAFLEDDRHNVWISTSRGLILYNLTTGYTRKFTIANGLLSDQFNYNSAYKAKNGMLYFGSVKGLIRFQPDKLQDKVVVPPIYITGFQLYDKDLEINGNGSPLKKSIAFTDSLVLNYNQSSFSIDFAALSYISPDMTEYTYKMEGLEPNWTYLQTNRKAYFTELPPGVYTFKVSSVNSEGKRIGKEATLWIRILPPYWASPLAYTLYFLLLIGIIWLLVRTYHRWVKEKNRIKLVQIAHRKEEEMYRSKIEFFTQVAHEIRTPLTLIKGPMEKIIKQVDEVPKIRKNLLIMEKNTDRLLELSGQLLDFRKTEVKGYKLNYQLTDITKFLRDQIDRIRPTALERKLKIKIDLPKELLFASVDIETLEKIVSNLLNNALKYAAGKIMINLKAQDKIIRIEVASDGDLIPGHLKEKIFESFYRVRGHERYMGTGLGLALARSLTEMHGGTLVLDTQNQENFNTFVLTLPLNQEGFDND</sequence>
<organism evidence="7 8">
    <name type="scientific">Olivibacter ginsenosidimutans</name>
    <dbReference type="NCBI Taxonomy" id="1176537"/>
    <lineage>
        <taxon>Bacteria</taxon>
        <taxon>Pseudomonadati</taxon>
        <taxon>Bacteroidota</taxon>
        <taxon>Sphingobacteriia</taxon>
        <taxon>Sphingobacteriales</taxon>
        <taxon>Sphingobacteriaceae</taxon>
        <taxon>Olivibacter</taxon>
    </lineage>
</organism>
<dbReference type="SUPFAM" id="SSF47384">
    <property type="entry name" value="Homodimeric domain of signal transducing histidine kinase"/>
    <property type="match status" value="1"/>
</dbReference>
<dbReference type="PROSITE" id="PS50109">
    <property type="entry name" value="HIS_KIN"/>
    <property type="match status" value="1"/>
</dbReference>
<evidence type="ECO:0000313" key="8">
    <source>
        <dbReference type="Proteomes" id="UP001501411"/>
    </source>
</evidence>
<dbReference type="CDD" id="cd00082">
    <property type="entry name" value="HisKA"/>
    <property type="match status" value="1"/>
</dbReference>
<name>A0ABP9C0F3_9SPHI</name>
<feature type="domain" description="Histidine kinase" evidence="6">
    <location>
        <begin position="836"/>
        <end position="1050"/>
    </location>
</feature>
<evidence type="ECO:0000313" key="7">
    <source>
        <dbReference type="EMBL" id="GAA4801576.1"/>
    </source>
</evidence>
<evidence type="ECO:0000256" key="5">
    <source>
        <dbReference type="SAM" id="SignalP"/>
    </source>
</evidence>
<dbReference type="Pfam" id="PF02518">
    <property type="entry name" value="HATPase_c"/>
    <property type="match status" value="1"/>
</dbReference>
<protein>
    <recommendedName>
        <fullName evidence="2">histidine kinase</fullName>
        <ecNumber evidence="2">2.7.13.3</ecNumber>
    </recommendedName>
</protein>
<feature type="signal peptide" evidence="5">
    <location>
        <begin position="1"/>
        <end position="20"/>
    </location>
</feature>
<comment type="catalytic activity">
    <reaction evidence="1">
        <text>ATP + protein L-histidine = ADP + protein N-phospho-L-histidine.</text>
        <dbReference type="EC" id="2.7.13.3"/>
    </reaction>
</comment>
<dbReference type="Pfam" id="PF00512">
    <property type="entry name" value="HisKA"/>
    <property type="match status" value="1"/>
</dbReference>
<proteinExistence type="predicted"/>
<dbReference type="Pfam" id="PF07495">
    <property type="entry name" value="Y_Y_Y"/>
    <property type="match status" value="1"/>
</dbReference>
<dbReference type="CDD" id="cd00075">
    <property type="entry name" value="HATPase"/>
    <property type="match status" value="1"/>
</dbReference>
<dbReference type="InterPro" id="IPR003661">
    <property type="entry name" value="HisK_dim/P_dom"/>
</dbReference>
<dbReference type="SUPFAM" id="SSF50998">
    <property type="entry name" value="Quinoprotein alcohol dehydrogenase-like"/>
    <property type="match status" value="1"/>
</dbReference>
<dbReference type="PANTHER" id="PTHR43547:SF2">
    <property type="entry name" value="HYBRID SIGNAL TRANSDUCTION HISTIDINE KINASE C"/>
    <property type="match status" value="1"/>
</dbReference>